<dbReference type="AlphaFoldDB" id="A0A6L7FYZ8"/>
<dbReference type="PIRSF" id="PIRSF000097">
    <property type="entry name" value="AKR"/>
    <property type="match status" value="1"/>
</dbReference>
<dbReference type="PANTHER" id="PTHR43827">
    <property type="entry name" value="2,5-DIKETO-D-GLUCONIC ACID REDUCTASE"/>
    <property type="match status" value="1"/>
</dbReference>
<dbReference type="EMBL" id="WUMU01000003">
    <property type="protein sequence ID" value="MXN16965.1"/>
    <property type="molecule type" value="Genomic_DNA"/>
</dbReference>
<dbReference type="InterPro" id="IPR036812">
    <property type="entry name" value="NAD(P)_OxRdtase_dom_sf"/>
</dbReference>
<proteinExistence type="inferred from homology"/>
<dbReference type="PANTHER" id="PTHR43827:SF3">
    <property type="entry name" value="NADP-DEPENDENT OXIDOREDUCTASE DOMAIN-CONTAINING PROTEIN"/>
    <property type="match status" value="1"/>
</dbReference>
<dbReference type="SUPFAM" id="SSF51430">
    <property type="entry name" value="NAD(P)-linked oxidoreductase"/>
    <property type="match status" value="1"/>
</dbReference>
<accession>A0A6L7FYZ8</accession>
<organism evidence="8 9">
    <name type="scientific">Pseudooceanicola albus</name>
    <dbReference type="NCBI Taxonomy" id="2692189"/>
    <lineage>
        <taxon>Bacteria</taxon>
        <taxon>Pseudomonadati</taxon>
        <taxon>Pseudomonadota</taxon>
        <taxon>Alphaproteobacteria</taxon>
        <taxon>Rhodobacterales</taxon>
        <taxon>Paracoccaceae</taxon>
        <taxon>Pseudooceanicola</taxon>
    </lineage>
</organism>
<evidence type="ECO:0000256" key="2">
    <source>
        <dbReference type="ARBA" id="ARBA00022857"/>
    </source>
</evidence>
<sequence>MTTTLELAPVTLLSNGVEMPKLGLGTWPMDDAEAARTVETALDMGYRLVDTAENYGNEKGVGQGLRASSVPRDEVFVTTKFNKTWHSVEGVRQACEGSLERLGLDYLDLLLIHWPNPGQGRYVEAFEGLMKVLDAGLVRAIGVSNFKVTHLNDLLSRGYVPHVNQIQLDPYHRRDDIVAVHNAHGIITESWSPIGRGGELLSDPRVTAAAEAHGVTPGQVVLRWHVQSGYLPAPKSSNPKRLAENLDVFGFALSEAEMAAMNGMGREDPDMADSDVFGH</sequence>
<protein>
    <submittedName>
        <fullName evidence="8">Aldo/keto reductase</fullName>
    </submittedName>
</protein>
<evidence type="ECO:0000256" key="4">
    <source>
        <dbReference type="PIRSR" id="PIRSR000097-1"/>
    </source>
</evidence>
<name>A0A6L7FYZ8_9RHOB</name>
<comment type="similarity">
    <text evidence="1">Belongs to the aldo/keto reductase family.</text>
</comment>
<dbReference type="Proteomes" id="UP000477911">
    <property type="component" value="Unassembled WGS sequence"/>
</dbReference>
<dbReference type="InterPro" id="IPR018170">
    <property type="entry name" value="Aldo/ket_reductase_CS"/>
</dbReference>
<feature type="active site" description="Proton donor" evidence="4">
    <location>
        <position position="55"/>
    </location>
</feature>
<dbReference type="InterPro" id="IPR023210">
    <property type="entry name" value="NADP_OxRdtase_dom"/>
</dbReference>
<dbReference type="InterPro" id="IPR020471">
    <property type="entry name" value="AKR"/>
</dbReference>
<evidence type="ECO:0000256" key="6">
    <source>
        <dbReference type="PIRSR" id="PIRSR000097-3"/>
    </source>
</evidence>
<evidence type="ECO:0000259" key="7">
    <source>
        <dbReference type="Pfam" id="PF00248"/>
    </source>
</evidence>
<dbReference type="PROSITE" id="PS00798">
    <property type="entry name" value="ALDOKETO_REDUCTASE_1"/>
    <property type="match status" value="1"/>
</dbReference>
<dbReference type="PRINTS" id="PR00069">
    <property type="entry name" value="ALDKETRDTASE"/>
</dbReference>
<dbReference type="RefSeq" id="WP_160891815.1">
    <property type="nucleotide sequence ID" value="NZ_WUMU01000003.1"/>
</dbReference>
<feature type="site" description="Lowers pKa of active site Tyr" evidence="6">
    <location>
        <position position="80"/>
    </location>
</feature>
<dbReference type="Gene3D" id="3.20.20.100">
    <property type="entry name" value="NADP-dependent oxidoreductase domain"/>
    <property type="match status" value="1"/>
</dbReference>
<keyword evidence="3" id="KW-0560">Oxidoreductase</keyword>
<reference evidence="8 9" key="1">
    <citation type="submission" date="2019-12" db="EMBL/GenBank/DDBJ databases">
        <authorList>
            <person name="Li M."/>
        </authorList>
    </citation>
    <scope>NUCLEOTIDE SEQUENCE [LARGE SCALE GENOMIC DNA]</scope>
    <source>
        <strain evidence="8 9">GBMRC 2024</strain>
    </source>
</reference>
<keyword evidence="9" id="KW-1185">Reference proteome</keyword>
<evidence type="ECO:0000256" key="1">
    <source>
        <dbReference type="ARBA" id="ARBA00007905"/>
    </source>
</evidence>
<gene>
    <name evidence="8" type="ORF">GR170_03900</name>
</gene>
<dbReference type="PROSITE" id="PS00062">
    <property type="entry name" value="ALDOKETO_REDUCTASE_2"/>
    <property type="match status" value="1"/>
</dbReference>
<evidence type="ECO:0000313" key="9">
    <source>
        <dbReference type="Proteomes" id="UP000477911"/>
    </source>
</evidence>
<comment type="caution">
    <text evidence="8">The sequence shown here is derived from an EMBL/GenBank/DDBJ whole genome shotgun (WGS) entry which is preliminary data.</text>
</comment>
<feature type="binding site" evidence="5">
    <location>
        <position position="113"/>
    </location>
    <ligand>
        <name>substrate</name>
    </ligand>
</feature>
<dbReference type="CDD" id="cd19071">
    <property type="entry name" value="AKR_AKR1-5-like"/>
    <property type="match status" value="1"/>
</dbReference>
<feature type="domain" description="NADP-dependent oxidoreductase" evidence="7">
    <location>
        <begin position="21"/>
        <end position="263"/>
    </location>
</feature>
<evidence type="ECO:0000256" key="5">
    <source>
        <dbReference type="PIRSR" id="PIRSR000097-2"/>
    </source>
</evidence>
<dbReference type="GO" id="GO:0016616">
    <property type="term" value="F:oxidoreductase activity, acting on the CH-OH group of donors, NAD or NADP as acceptor"/>
    <property type="evidence" value="ECO:0007669"/>
    <property type="project" value="UniProtKB-ARBA"/>
</dbReference>
<dbReference type="FunFam" id="3.20.20.100:FF:000015">
    <property type="entry name" value="Oxidoreductase, aldo/keto reductase family"/>
    <property type="match status" value="1"/>
</dbReference>
<evidence type="ECO:0000256" key="3">
    <source>
        <dbReference type="ARBA" id="ARBA00023002"/>
    </source>
</evidence>
<evidence type="ECO:0000313" key="8">
    <source>
        <dbReference type="EMBL" id="MXN16965.1"/>
    </source>
</evidence>
<dbReference type="Pfam" id="PF00248">
    <property type="entry name" value="Aldo_ket_red"/>
    <property type="match status" value="1"/>
</dbReference>
<keyword evidence="2" id="KW-0521">NADP</keyword>